<sequence length="158" mass="17569">MAIKVRVGSGFAAFIVCMLVFLCSCSSVANNEQEHNKKQKQCLWEWQTLRDAYNIYSALFTTSVTQYWGMFKALANYAYTRLFPPNIDFRRGGVGDKEGEGAGEQVKEAVSKSFGTSKATVEDAAKSAADITGDTLQKVKRTFSSSDDNNNNHKRNEL</sequence>
<dbReference type="PROSITE" id="PS51257">
    <property type="entry name" value="PROKAR_LIPOPROTEIN"/>
    <property type="match status" value="1"/>
</dbReference>
<keyword evidence="2" id="KW-0732">Signal</keyword>
<dbReference type="EMBL" id="JASCZI010151084">
    <property type="protein sequence ID" value="MED6168992.1"/>
    <property type="molecule type" value="Genomic_DNA"/>
</dbReference>
<dbReference type="PANTHER" id="PTHR35463">
    <property type="entry name" value="TRANSMEMBRANE PROTEIN"/>
    <property type="match status" value="1"/>
</dbReference>
<keyword evidence="4" id="KW-1185">Reference proteome</keyword>
<feature type="compositionally biased region" description="Basic and acidic residues" evidence="1">
    <location>
        <begin position="94"/>
        <end position="110"/>
    </location>
</feature>
<evidence type="ECO:0000256" key="1">
    <source>
        <dbReference type="SAM" id="MobiDB-lite"/>
    </source>
</evidence>
<comment type="caution">
    <text evidence="3">The sequence shown here is derived from an EMBL/GenBank/DDBJ whole genome shotgun (WGS) entry which is preliminary data.</text>
</comment>
<dbReference type="PANTHER" id="PTHR35463:SF11">
    <property type="entry name" value="TRANSMEMBRANE PROTEIN"/>
    <property type="match status" value="1"/>
</dbReference>
<evidence type="ECO:0000313" key="4">
    <source>
        <dbReference type="Proteomes" id="UP001341840"/>
    </source>
</evidence>
<accession>A0ABU6V6H6</accession>
<gene>
    <name evidence="3" type="ORF">PIB30_017134</name>
</gene>
<feature type="signal peptide" evidence="2">
    <location>
        <begin position="1"/>
        <end position="25"/>
    </location>
</feature>
<evidence type="ECO:0000256" key="2">
    <source>
        <dbReference type="SAM" id="SignalP"/>
    </source>
</evidence>
<feature type="chain" id="PRO_5045097699" description="Transmembrane protein" evidence="2">
    <location>
        <begin position="26"/>
        <end position="158"/>
    </location>
</feature>
<evidence type="ECO:0000313" key="3">
    <source>
        <dbReference type="EMBL" id="MED6168992.1"/>
    </source>
</evidence>
<reference evidence="3 4" key="1">
    <citation type="journal article" date="2023" name="Plants (Basel)">
        <title>Bridging the Gap: Combining Genomics and Transcriptomics Approaches to Understand Stylosanthes scabra, an Orphan Legume from the Brazilian Caatinga.</title>
        <authorList>
            <person name="Ferreira-Neto J.R.C."/>
            <person name="da Silva M.D."/>
            <person name="Binneck E."/>
            <person name="de Melo N.F."/>
            <person name="da Silva R.H."/>
            <person name="de Melo A.L.T.M."/>
            <person name="Pandolfi V."/>
            <person name="Bustamante F.O."/>
            <person name="Brasileiro-Vidal A.C."/>
            <person name="Benko-Iseppon A.M."/>
        </authorList>
    </citation>
    <scope>NUCLEOTIDE SEQUENCE [LARGE SCALE GENOMIC DNA]</scope>
    <source>
        <tissue evidence="3">Leaves</tissue>
    </source>
</reference>
<protein>
    <recommendedName>
        <fullName evidence="5">Transmembrane protein</fullName>
    </recommendedName>
</protein>
<name>A0ABU6V6H6_9FABA</name>
<evidence type="ECO:0008006" key="5">
    <source>
        <dbReference type="Google" id="ProtNLM"/>
    </source>
</evidence>
<dbReference type="Proteomes" id="UP001341840">
    <property type="component" value="Unassembled WGS sequence"/>
</dbReference>
<organism evidence="3 4">
    <name type="scientific">Stylosanthes scabra</name>
    <dbReference type="NCBI Taxonomy" id="79078"/>
    <lineage>
        <taxon>Eukaryota</taxon>
        <taxon>Viridiplantae</taxon>
        <taxon>Streptophyta</taxon>
        <taxon>Embryophyta</taxon>
        <taxon>Tracheophyta</taxon>
        <taxon>Spermatophyta</taxon>
        <taxon>Magnoliopsida</taxon>
        <taxon>eudicotyledons</taxon>
        <taxon>Gunneridae</taxon>
        <taxon>Pentapetalae</taxon>
        <taxon>rosids</taxon>
        <taxon>fabids</taxon>
        <taxon>Fabales</taxon>
        <taxon>Fabaceae</taxon>
        <taxon>Papilionoideae</taxon>
        <taxon>50 kb inversion clade</taxon>
        <taxon>dalbergioids sensu lato</taxon>
        <taxon>Dalbergieae</taxon>
        <taxon>Pterocarpus clade</taxon>
        <taxon>Stylosanthes</taxon>
    </lineage>
</organism>
<feature type="region of interest" description="Disordered" evidence="1">
    <location>
        <begin position="94"/>
        <end position="127"/>
    </location>
</feature>
<proteinExistence type="predicted"/>